<dbReference type="eggNOG" id="KOG2344">
    <property type="taxonomic scope" value="Eukaryota"/>
</dbReference>
<dbReference type="GO" id="GO:0006887">
    <property type="term" value="P:exocytosis"/>
    <property type="evidence" value="ECO:0000318"/>
    <property type="project" value="GO_Central"/>
</dbReference>
<sequence length="682" mass="76737">MAASGDGAACVDGVEKLVSARKSLILSLEKSKALSSKLEKTGPRLAEINQRLPSLEAAVRPIRANKDALVAVGGHINRAVGPAAAVLKVFDAVHGLEKMLLSDPRNDLPGYSSVLKRLEEALRFLGDNCALAIQWLEDIVEYLEDNTVADKGYISSLNKLLQSLRELQSDGGRAHLDGGLLDAALDILESEFRRLLTENSSPLPMSAPSSLGEQACIAPSPLPVAVIQKLQAIIGRLIANKRFDRCISIYVEVRSSNVRASLQALDLDYLEISISEFNDVQSIEGYITRWGKHLEFAVKHLFEAEYKLCNDVFERLGMDVWMDCFAKIAAQAGILAFLQFGKTVTESKKDPIKLLKLLDIFASLNKLRLDFNRLFGGAACAEIQNLTRDLIKRVINGASEIFWELLAQVGIQRQTPPPPDGSVPRLVSFVTDYCNRLLGDNYKPILTQVLVIHRSWNHENFQERLLITEILNIMKAVEQNLETWVKAYDDSNLANFFMINSHWHLYKHLKGTKLGELLGESSLKEHEQYKEYYTTVFLRESWGHLPGHLSREGLILFSGGRATARDLVKKRLKNFNDAFDAMYSKQSNWVMMEKDLREKTSQAIVQMVVPVYRSFMQHYGPLVEKDQSSSKYAKYTVYNLEKMLDSLYQPKPTRYGSFKGRQLSGKFNNGLQDLRRTTSAVM</sequence>
<dbReference type="InterPro" id="IPR016159">
    <property type="entry name" value="Cullin_repeat-like_dom_sf"/>
</dbReference>
<dbReference type="AlphaFoldDB" id="A0A059CRR4"/>
<dbReference type="OMA" id="IHRSWKH"/>
<dbReference type="STRING" id="71139.A0A059CRR4"/>
<dbReference type="GO" id="GO:0015031">
    <property type="term" value="P:protein transport"/>
    <property type="evidence" value="ECO:0007669"/>
    <property type="project" value="UniProtKB-KW"/>
</dbReference>
<keyword evidence="3" id="KW-0653">Protein transport</keyword>
<dbReference type="Pfam" id="PF03081">
    <property type="entry name" value="Exo70_C"/>
    <property type="match status" value="1"/>
</dbReference>
<evidence type="ECO:0000256" key="2">
    <source>
        <dbReference type="ARBA" id="ARBA00022448"/>
    </source>
</evidence>
<dbReference type="GO" id="GO:0000145">
    <property type="term" value="C:exocyst"/>
    <property type="evidence" value="ECO:0000318"/>
    <property type="project" value="GO_Central"/>
</dbReference>
<name>A0A059CRR4_EUCGR</name>
<dbReference type="SUPFAM" id="SSF74788">
    <property type="entry name" value="Cullin repeat-like"/>
    <property type="match status" value="1"/>
</dbReference>
<organism evidence="5">
    <name type="scientific">Eucalyptus grandis</name>
    <name type="common">Flooded gum</name>
    <dbReference type="NCBI Taxonomy" id="71139"/>
    <lineage>
        <taxon>Eukaryota</taxon>
        <taxon>Viridiplantae</taxon>
        <taxon>Streptophyta</taxon>
        <taxon>Embryophyta</taxon>
        <taxon>Tracheophyta</taxon>
        <taxon>Spermatophyta</taxon>
        <taxon>Magnoliopsida</taxon>
        <taxon>eudicotyledons</taxon>
        <taxon>Gunneridae</taxon>
        <taxon>Pentapetalae</taxon>
        <taxon>rosids</taxon>
        <taxon>malvids</taxon>
        <taxon>Myrtales</taxon>
        <taxon>Myrtaceae</taxon>
        <taxon>Myrtoideae</taxon>
        <taxon>Eucalypteae</taxon>
        <taxon>Eucalyptus</taxon>
    </lineage>
</organism>
<evidence type="ECO:0000256" key="3">
    <source>
        <dbReference type="RuleBase" id="RU365026"/>
    </source>
</evidence>
<dbReference type="KEGG" id="egr:104437184"/>
<dbReference type="EMBL" id="KK198755">
    <property type="protein sequence ID" value="KCW80635.1"/>
    <property type="molecule type" value="Genomic_DNA"/>
</dbReference>
<feature type="domain" description="Exocyst complex subunit Exo70 C-terminal" evidence="4">
    <location>
        <begin position="288"/>
        <end position="646"/>
    </location>
</feature>
<dbReference type="FunCoup" id="A0A059CRR4">
    <property type="interactions" value="1127"/>
</dbReference>
<dbReference type="PANTHER" id="PTHR12542">
    <property type="entry name" value="EXOCYST COMPLEX PROTEIN EXO70"/>
    <property type="match status" value="1"/>
</dbReference>
<protein>
    <recommendedName>
        <fullName evidence="3">Exocyst subunit Exo70 family protein</fullName>
    </recommendedName>
</protein>
<accession>A0A059CRR4</accession>
<comment type="function">
    <text evidence="3">Component of the exocyst complex.</text>
</comment>
<comment type="similarity">
    <text evidence="1 3">Belongs to the EXO70 family.</text>
</comment>
<evidence type="ECO:0000259" key="4">
    <source>
        <dbReference type="Pfam" id="PF03081"/>
    </source>
</evidence>
<dbReference type="OrthoDB" id="1922221at2759"/>
<evidence type="ECO:0000256" key="1">
    <source>
        <dbReference type="ARBA" id="ARBA00006756"/>
    </source>
</evidence>
<gene>
    <name evidence="5" type="ORF">EUGRSUZ_C02012</name>
</gene>
<dbReference type="Pfam" id="PF20669">
    <property type="entry name" value="Exo70_N"/>
    <property type="match status" value="1"/>
</dbReference>
<keyword evidence="2 3" id="KW-0813">Transport</keyword>
<reference evidence="5" key="1">
    <citation type="submission" date="2013-07" db="EMBL/GenBank/DDBJ databases">
        <title>The genome of Eucalyptus grandis.</title>
        <authorList>
            <person name="Schmutz J."/>
            <person name="Hayes R."/>
            <person name="Myburg A."/>
            <person name="Tuskan G."/>
            <person name="Grattapaglia D."/>
            <person name="Rokhsar D.S."/>
        </authorList>
    </citation>
    <scope>NUCLEOTIDE SEQUENCE</scope>
    <source>
        <tissue evidence="5">Leaf extractions</tissue>
    </source>
</reference>
<keyword evidence="3" id="KW-0268">Exocytosis</keyword>
<dbReference type="GO" id="GO:0005546">
    <property type="term" value="F:phosphatidylinositol-4,5-bisphosphate binding"/>
    <property type="evidence" value="ECO:0007669"/>
    <property type="project" value="InterPro"/>
</dbReference>
<evidence type="ECO:0000313" key="5">
    <source>
        <dbReference type="EMBL" id="KCW80635.1"/>
    </source>
</evidence>
<dbReference type="InterPro" id="IPR046364">
    <property type="entry name" value="Exo70_C"/>
</dbReference>
<dbReference type="InParanoid" id="A0A059CRR4"/>
<dbReference type="FunFam" id="1.20.1280.170:FF:000007">
    <property type="entry name" value="Exocyst subunit Exo70 family protein"/>
    <property type="match status" value="1"/>
</dbReference>
<proteinExistence type="inferred from homology"/>
<dbReference type="InterPro" id="IPR004140">
    <property type="entry name" value="Exo70"/>
</dbReference>
<dbReference type="PANTHER" id="PTHR12542:SF85">
    <property type="entry name" value="EXOCYST SUBUNIT EXO70 FAMILY PROTEIN"/>
    <property type="match status" value="1"/>
</dbReference>
<dbReference type="Gene3D" id="1.20.1280.170">
    <property type="entry name" value="Exocyst complex component Exo70"/>
    <property type="match status" value="1"/>
</dbReference>
<dbReference type="Gramene" id="KCW80635">
    <property type="protein sequence ID" value="KCW80635"/>
    <property type="gene ID" value="EUGRSUZ_C02012"/>
</dbReference>